<organism evidence="2 3">
    <name type="scientific">Paraburkholderia panacisoli</name>
    <dbReference type="NCBI Taxonomy" id="2603818"/>
    <lineage>
        <taxon>Bacteria</taxon>
        <taxon>Pseudomonadati</taxon>
        <taxon>Pseudomonadota</taxon>
        <taxon>Betaproteobacteria</taxon>
        <taxon>Burkholderiales</taxon>
        <taxon>Burkholderiaceae</taxon>
        <taxon>Paraburkholderia</taxon>
    </lineage>
</organism>
<comment type="caution">
    <text evidence="2">The sequence shown here is derived from an EMBL/GenBank/DDBJ whole genome shotgun (WGS) entry which is preliminary data.</text>
</comment>
<protein>
    <submittedName>
        <fullName evidence="2">DUF563 domain-containing protein</fullName>
    </submittedName>
</protein>
<sequence>MIESVSAADRARQGLVMADEREVFEKFLDIDALLDGNGSRGQTLLIPGGMKRASEISADYRSDAAGPAIPDWWKRDPEIYSSDVSLFRVQNAYYFPEFGAIVTSDGQVMRSTFAEANFVLADPTKLPVIRGDVETIDRAIITFPWGANSNYGHFALDCLPSVALTRQISALAGYQYLFPVLKPWHRRHLHLTGLRNISELTREVYFIKDAIFTSCMDHFMHAPNSNLRLLRDIEILNARKREVGTSTPTSRIYISRKGDQKRIFEGEQLLEDELKSMSFEVIDPAQYSVDDQIAMFREADAVVGCTGAAFTNVLYCHPSARIVEIQPTHLQGIWVRNICAIVGLQWTPFFCHSLPPESPPVIGGKERPELGMSFHLDIDDLVRFVNGVL</sequence>
<keyword evidence="3" id="KW-1185">Reference proteome</keyword>
<evidence type="ECO:0000313" key="3">
    <source>
        <dbReference type="Proteomes" id="UP000325273"/>
    </source>
</evidence>
<proteinExistence type="predicted"/>
<evidence type="ECO:0000259" key="1">
    <source>
        <dbReference type="Pfam" id="PF04577"/>
    </source>
</evidence>
<evidence type="ECO:0000313" key="2">
    <source>
        <dbReference type="EMBL" id="KAA1002560.1"/>
    </source>
</evidence>
<dbReference type="Proteomes" id="UP000325273">
    <property type="component" value="Unassembled WGS sequence"/>
</dbReference>
<feature type="domain" description="Glycosyltransferase 61 catalytic" evidence="1">
    <location>
        <begin position="151"/>
        <end position="323"/>
    </location>
</feature>
<name>A0A5B0GKT8_9BURK</name>
<dbReference type="InterPro" id="IPR049625">
    <property type="entry name" value="Glyco_transf_61_cat"/>
</dbReference>
<dbReference type="Pfam" id="PF04577">
    <property type="entry name" value="Glyco_transf_61"/>
    <property type="match status" value="1"/>
</dbReference>
<dbReference type="EMBL" id="VTUZ01000037">
    <property type="protein sequence ID" value="KAA1002560.1"/>
    <property type="molecule type" value="Genomic_DNA"/>
</dbReference>
<reference evidence="2 3" key="1">
    <citation type="submission" date="2019-08" db="EMBL/GenBank/DDBJ databases">
        <title>Paraburkholderia sp. DCY113.</title>
        <authorList>
            <person name="Kang J."/>
        </authorList>
    </citation>
    <scope>NUCLEOTIDE SEQUENCE [LARGE SCALE GENOMIC DNA]</scope>
    <source>
        <strain evidence="2 3">DCY113</strain>
    </source>
</reference>
<dbReference type="GO" id="GO:0016757">
    <property type="term" value="F:glycosyltransferase activity"/>
    <property type="evidence" value="ECO:0007669"/>
    <property type="project" value="InterPro"/>
</dbReference>
<gene>
    <name evidence="2" type="ORF">FVF58_37165</name>
</gene>
<accession>A0A5B0GKT8</accession>
<dbReference type="RefSeq" id="WP_149674684.1">
    <property type="nucleotide sequence ID" value="NZ_VTUZ01000037.1"/>
</dbReference>
<dbReference type="AlphaFoldDB" id="A0A5B0GKT8"/>